<dbReference type="InterPro" id="IPR011004">
    <property type="entry name" value="Trimer_LpxA-like_sf"/>
</dbReference>
<keyword evidence="4" id="KW-0677">Repeat</keyword>
<evidence type="ECO:0000256" key="7">
    <source>
        <dbReference type="ARBA" id="ARBA00023315"/>
    </source>
</evidence>
<dbReference type="Proteomes" id="UP001597533">
    <property type="component" value="Unassembled WGS sequence"/>
</dbReference>
<dbReference type="Gene3D" id="2.160.10.10">
    <property type="entry name" value="Hexapeptide repeat proteins"/>
    <property type="match status" value="1"/>
</dbReference>
<dbReference type="InterPro" id="IPR020019">
    <property type="entry name" value="AcTrfase_PglD-like"/>
</dbReference>
<evidence type="ECO:0000256" key="1">
    <source>
        <dbReference type="ARBA" id="ARBA00007274"/>
    </source>
</evidence>
<evidence type="ECO:0000256" key="2">
    <source>
        <dbReference type="ARBA" id="ARBA00022605"/>
    </source>
</evidence>
<organism evidence="9 10">
    <name type="scientific">Lacinutrix iliipiscaria</name>
    <dbReference type="NCBI Taxonomy" id="1230532"/>
    <lineage>
        <taxon>Bacteria</taxon>
        <taxon>Pseudomonadati</taxon>
        <taxon>Bacteroidota</taxon>
        <taxon>Flavobacteriia</taxon>
        <taxon>Flavobacteriales</taxon>
        <taxon>Flavobacteriaceae</taxon>
        <taxon>Lacinutrix</taxon>
    </lineage>
</organism>
<keyword evidence="7" id="KW-0012">Acyltransferase</keyword>
<dbReference type="RefSeq" id="WP_183486994.1">
    <property type="nucleotide sequence ID" value="NZ_JBHUOV010000001.1"/>
</dbReference>
<dbReference type="PANTHER" id="PTHR43300:SF10">
    <property type="entry name" value="2,3,4,5-TETRAHYDROPYRIDINE-2,6-DICARBOXYLATE N-ACETYLTRANSFERASE"/>
    <property type="match status" value="1"/>
</dbReference>
<evidence type="ECO:0000313" key="10">
    <source>
        <dbReference type="Proteomes" id="UP001597533"/>
    </source>
</evidence>
<keyword evidence="6" id="KW-0457">Lysine biosynthesis</keyword>
<keyword evidence="3" id="KW-0808">Transferase</keyword>
<evidence type="ECO:0000256" key="5">
    <source>
        <dbReference type="ARBA" id="ARBA00022915"/>
    </source>
</evidence>
<gene>
    <name evidence="9" type="ORF">ACFS5M_06535</name>
</gene>
<dbReference type="InterPro" id="IPR018357">
    <property type="entry name" value="Hexapep_transf_CS"/>
</dbReference>
<feature type="domain" description="PglD N-terminal" evidence="8">
    <location>
        <begin position="2"/>
        <end position="80"/>
    </location>
</feature>
<dbReference type="CDD" id="cd03360">
    <property type="entry name" value="LbH_AT_putative"/>
    <property type="match status" value="1"/>
</dbReference>
<comment type="similarity">
    <text evidence="1">Belongs to the transferase hexapeptide repeat family.</text>
</comment>
<keyword evidence="2" id="KW-0028">Amino-acid biosynthesis</keyword>
<evidence type="ECO:0000256" key="4">
    <source>
        <dbReference type="ARBA" id="ARBA00022737"/>
    </source>
</evidence>
<keyword evidence="10" id="KW-1185">Reference proteome</keyword>
<dbReference type="PROSITE" id="PS00101">
    <property type="entry name" value="HEXAPEP_TRANSFERASES"/>
    <property type="match status" value="1"/>
</dbReference>
<dbReference type="InterPro" id="IPR050179">
    <property type="entry name" value="Trans_hexapeptide_repeat"/>
</dbReference>
<accession>A0ABW5WN09</accession>
<dbReference type="NCBIfam" id="TIGR03570">
    <property type="entry name" value="NeuD_NnaD"/>
    <property type="match status" value="1"/>
</dbReference>
<comment type="caution">
    <text evidence="9">The sequence shown here is derived from an EMBL/GenBank/DDBJ whole genome shotgun (WGS) entry which is preliminary data.</text>
</comment>
<dbReference type="Pfam" id="PF17836">
    <property type="entry name" value="PglD_N"/>
    <property type="match status" value="1"/>
</dbReference>
<dbReference type="EMBL" id="JBHUOV010000001">
    <property type="protein sequence ID" value="MFD2823319.1"/>
    <property type="molecule type" value="Genomic_DNA"/>
</dbReference>
<name>A0ABW5WN09_9FLAO</name>
<dbReference type="SUPFAM" id="SSF51161">
    <property type="entry name" value="Trimeric LpxA-like enzymes"/>
    <property type="match status" value="1"/>
</dbReference>
<evidence type="ECO:0000259" key="8">
    <source>
        <dbReference type="Pfam" id="PF17836"/>
    </source>
</evidence>
<protein>
    <submittedName>
        <fullName evidence="9">Acetyltransferase</fullName>
    </submittedName>
</protein>
<reference evidence="10" key="1">
    <citation type="journal article" date="2019" name="Int. J. Syst. Evol. Microbiol.">
        <title>The Global Catalogue of Microorganisms (GCM) 10K type strain sequencing project: providing services to taxonomists for standard genome sequencing and annotation.</title>
        <authorList>
            <consortium name="The Broad Institute Genomics Platform"/>
            <consortium name="The Broad Institute Genome Sequencing Center for Infectious Disease"/>
            <person name="Wu L."/>
            <person name="Ma J."/>
        </authorList>
    </citation>
    <scope>NUCLEOTIDE SEQUENCE [LARGE SCALE GENOMIC DNA]</scope>
    <source>
        <strain evidence="10">KCTC 32141</strain>
    </source>
</reference>
<keyword evidence="5" id="KW-0220">Diaminopimelate biosynthesis</keyword>
<dbReference type="PANTHER" id="PTHR43300">
    <property type="entry name" value="ACETYLTRANSFERASE"/>
    <property type="match status" value="1"/>
</dbReference>
<proteinExistence type="inferred from homology"/>
<evidence type="ECO:0000313" key="9">
    <source>
        <dbReference type="EMBL" id="MFD2823319.1"/>
    </source>
</evidence>
<sequence>MLIVGAKGFAKEVLETFHQSGDIENLVFYDDVNTYTSKKMYDKFEILQTLQEAESYFKTIDNRFVLGLGNPVLRKIMTDKFLELKGVLTSTISQNAIIGSFDVSIGDGSNILDHAIVSNGVTIGICAIIYYNAIITHDVKIGDFVEISPGAKLLGRSKIGHYSQIGCNATILPDVVIGHNVIVAAGAVVTKDVPNNSMVAGIPAVIKKELKPIEI</sequence>
<dbReference type="InterPro" id="IPR001451">
    <property type="entry name" value="Hexapep"/>
</dbReference>
<dbReference type="Gene3D" id="3.40.50.20">
    <property type="match status" value="1"/>
</dbReference>
<evidence type="ECO:0000256" key="6">
    <source>
        <dbReference type="ARBA" id="ARBA00023154"/>
    </source>
</evidence>
<dbReference type="Pfam" id="PF00132">
    <property type="entry name" value="Hexapep"/>
    <property type="match status" value="1"/>
</dbReference>
<evidence type="ECO:0000256" key="3">
    <source>
        <dbReference type="ARBA" id="ARBA00022679"/>
    </source>
</evidence>
<dbReference type="InterPro" id="IPR041561">
    <property type="entry name" value="PglD_N"/>
</dbReference>